<organism evidence="3 4">
    <name type="scientific">Eimeria maxima</name>
    <name type="common">Coccidian parasite</name>
    <dbReference type="NCBI Taxonomy" id="5804"/>
    <lineage>
        <taxon>Eukaryota</taxon>
        <taxon>Sar</taxon>
        <taxon>Alveolata</taxon>
        <taxon>Apicomplexa</taxon>
        <taxon>Conoidasida</taxon>
        <taxon>Coccidia</taxon>
        <taxon>Eucoccidiorida</taxon>
        <taxon>Eimeriorina</taxon>
        <taxon>Eimeriidae</taxon>
        <taxon>Eimeria</taxon>
    </lineage>
</organism>
<reference evidence="3" key="2">
    <citation type="submission" date="2013-10" db="EMBL/GenBank/DDBJ databases">
        <authorList>
            <person name="Aslett M."/>
        </authorList>
    </citation>
    <scope>NUCLEOTIDE SEQUENCE [LARGE SCALE GENOMIC DNA]</scope>
    <source>
        <strain evidence="3">Weybridge</strain>
    </source>
</reference>
<dbReference type="VEuPathDB" id="ToxoDB:EMWEY_00033640"/>
<feature type="compositionally biased region" description="Low complexity" evidence="1">
    <location>
        <begin position="267"/>
        <end position="280"/>
    </location>
</feature>
<dbReference type="RefSeq" id="XP_013337336.1">
    <property type="nucleotide sequence ID" value="XM_013481882.1"/>
</dbReference>
<keyword evidence="2" id="KW-0472">Membrane</keyword>
<dbReference type="EMBL" id="HG721906">
    <property type="protein sequence ID" value="CDJ60686.1"/>
    <property type="molecule type" value="Genomic_DNA"/>
</dbReference>
<evidence type="ECO:0000256" key="1">
    <source>
        <dbReference type="SAM" id="MobiDB-lite"/>
    </source>
</evidence>
<dbReference type="AlphaFoldDB" id="U6M9J2"/>
<evidence type="ECO:0000313" key="3">
    <source>
        <dbReference type="EMBL" id="CDJ60686.1"/>
    </source>
</evidence>
<evidence type="ECO:0000256" key="2">
    <source>
        <dbReference type="SAM" id="Phobius"/>
    </source>
</evidence>
<keyword evidence="2" id="KW-1133">Transmembrane helix</keyword>
<feature type="transmembrane region" description="Helical" evidence="2">
    <location>
        <begin position="87"/>
        <end position="115"/>
    </location>
</feature>
<keyword evidence="4" id="KW-1185">Reference proteome</keyword>
<gene>
    <name evidence="3" type="ORF">EMWEY_00033640</name>
</gene>
<reference evidence="3" key="1">
    <citation type="submission" date="2013-10" db="EMBL/GenBank/DDBJ databases">
        <title>Genomic analysis of the causative agents of coccidiosis in chickens.</title>
        <authorList>
            <person name="Reid A.J."/>
            <person name="Blake D."/>
            <person name="Billington K."/>
            <person name="Browne H."/>
            <person name="Dunn M."/>
            <person name="Hung S."/>
            <person name="Kawahara F."/>
            <person name="Miranda-Saavedra D."/>
            <person name="Mourier T."/>
            <person name="Nagra H."/>
            <person name="Otto T.D."/>
            <person name="Rawlings N."/>
            <person name="Sanchez A."/>
            <person name="Sanders M."/>
            <person name="Subramaniam C."/>
            <person name="Tay Y."/>
            <person name="Dear P."/>
            <person name="Doerig C."/>
            <person name="Gruber A."/>
            <person name="Parkinson J."/>
            <person name="Shirley M."/>
            <person name="Wan K.L."/>
            <person name="Berriman M."/>
            <person name="Tomley F."/>
            <person name="Pain A."/>
        </authorList>
    </citation>
    <scope>NUCLEOTIDE SEQUENCE [LARGE SCALE GENOMIC DNA]</scope>
    <source>
        <strain evidence="3">Weybridge</strain>
    </source>
</reference>
<dbReference type="PANTHER" id="PTHR13491">
    <property type="entry name" value="ZCCHC10 PROTEIN"/>
    <property type="match status" value="1"/>
</dbReference>
<evidence type="ECO:0000313" key="4">
    <source>
        <dbReference type="Proteomes" id="UP000030763"/>
    </source>
</evidence>
<dbReference type="GeneID" id="25337350"/>
<dbReference type="InterPro" id="IPR039715">
    <property type="entry name" value="ZCCHC10"/>
</dbReference>
<feature type="region of interest" description="Disordered" evidence="1">
    <location>
        <begin position="1"/>
        <end position="30"/>
    </location>
</feature>
<dbReference type="Proteomes" id="UP000030763">
    <property type="component" value="Unassembled WGS sequence"/>
</dbReference>
<dbReference type="OMA" id="RYLFFCH"/>
<feature type="compositionally biased region" description="Basic residues" evidence="1">
    <location>
        <begin position="326"/>
        <end position="336"/>
    </location>
</feature>
<accession>U6M9J2</accession>
<feature type="compositionally biased region" description="Basic and acidic residues" evidence="1">
    <location>
        <begin position="288"/>
        <end position="325"/>
    </location>
</feature>
<feature type="transmembrane region" description="Helical" evidence="2">
    <location>
        <begin position="181"/>
        <end position="201"/>
    </location>
</feature>
<keyword evidence="2" id="KW-0812">Transmembrane</keyword>
<feature type="region of interest" description="Disordered" evidence="1">
    <location>
        <begin position="261"/>
        <end position="336"/>
    </location>
</feature>
<dbReference type="OrthoDB" id="9984778at2759"/>
<dbReference type="PANTHER" id="PTHR13491:SF0">
    <property type="entry name" value="ZINC FINGER CCHC DOMAIN-CONTAINING PROTEIN 10"/>
    <property type="match status" value="1"/>
</dbReference>
<sequence length="336" mass="38098">MSSNVSSNMSSSSSSSGSSSSSSSGSSSSSSTSSRMANLLLKACCSVWRGIAYVHTRLEEALLGPEVPQNPTRDAIMEVVDQSPQDALVFIKIVMLFGTISGVLISAPTVAYLYLNWSHCDCNKALQWWNTIFTALQIPQLPVRYLFFCHLCTCGGERREIVDMVYEDSIGNRTMESHRQIVSAISVSLLRLVATFVSFWISLPPSDEGRGAAAAAAAVAAARAAPITTRWRRGAYPHEIDALPTMKYKEKLEQILDQQRYNERQQQRQQQRLQQKQQHLQQRHARRIRNEIGLTKEEKEDLQKELEEDQQRLQQQDKQDQEEKQRKRNMYVKKTL</sequence>
<proteinExistence type="predicted"/>
<protein>
    <submittedName>
        <fullName evidence="3">Zinc finger (C3HC4 RING finger) protein, putative</fullName>
    </submittedName>
</protein>
<name>U6M9J2_EIMMA</name>